<dbReference type="PROSITE" id="PS00137">
    <property type="entry name" value="SUBTILASE_HIS"/>
    <property type="match status" value="1"/>
</dbReference>
<dbReference type="InterPro" id="IPR000209">
    <property type="entry name" value="Peptidase_S8/S53_dom"/>
</dbReference>
<name>A0ABS9GXD3_9BACL</name>
<dbReference type="Gene3D" id="3.40.50.200">
    <property type="entry name" value="Peptidase S8/S53 domain"/>
    <property type="match status" value="1"/>
</dbReference>
<evidence type="ECO:0000256" key="1">
    <source>
        <dbReference type="ARBA" id="ARBA00011073"/>
    </source>
</evidence>
<dbReference type="InterPro" id="IPR023827">
    <property type="entry name" value="Peptidase_S8_Asp-AS"/>
</dbReference>
<dbReference type="SUPFAM" id="SSF52743">
    <property type="entry name" value="Subtilisin-like"/>
    <property type="match status" value="1"/>
</dbReference>
<dbReference type="InterPro" id="IPR034202">
    <property type="entry name" value="Subtilisin_Carlsberg-like"/>
</dbReference>
<accession>A0ABS9GXD3</accession>
<organism evidence="8 9">
    <name type="scientific">Pseudalkalibacillus berkeleyi</name>
    <dbReference type="NCBI Taxonomy" id="1069813"/>
    <lineage>
        <taxon>Bacteria</taxon>
        <taxon>Bacillati</taxon>
        <taxon>Bacillota</taxon>
        <taxon>Bacilli</taxon>
        <taxon>Bacillales</taxon>
        <taxon>Fictibacillaceae</taxon>
        <taxon>Pseudalkalibacillus</taxon>
    </lineage>
</organism>
<feature type="active site" description="Charge relay system" evidence="5">
    <location>
        <position position="250"/>
    </location>
</feature>
<dbReference type="PANTHER" id="PTHR43399">
    <property type="entry name" value="SUBTILISIN-RELATED"/>
    <property type="match status" value="1"/>
</dbReference>
<evidence type="ECO:0000256" key="5">
    <source>
        <dbReference type="PROSITE-ProRule" id="PRU01240"/>
    </source>
</evidence>
<evidence type="ECO:0000259" key="7">
    <source>
        <dbReference type="Pfam" id="PF00082"/>
    </source>
</evidence>
<dbReference type="Proteomes" id="UP001649381">
    <property type="component" value="Unassembled WGS sequence"/>
</dbReference>
<gene>
    <name evidence="8" type="ORF">L2716_01530</name>
</gene>
<dbReference type="InterPro" id="IPR015500">
    <property type="entry name" value="Peptidase_S8_subtilisin-rel"/>
</dbReference>
<dbReference type="PANTHER" id="PTHR43399:SF4">
    <property type="entry name" value="CELL WALL-ASSOCIATED PROTEASE"/>
    <property type="match status" value="1"/>
</dbReference>
<dbReference type="EMBL" id="JAKIJS010000001">
    <property type="protein sequence ID" value="MCF6136391.1"/>
    <property type="molecule type" value="Genomic_DNA"/>
</dbReference>
<dbReference type="RefSeq" id="WP_236331008.1">
    <property type="nucleotide sequence ID" value="NZ_JAKIJS010000001.1"/>
</dbReference>
<keyword evidence="3 5" id="KW-0378">Hydrolase</keyword>
<keyword evidence="2 5" id="KW-0645">Protease</keyword>
<evidence type="ECO:0000313" key="8">
    <source>
        <dbReference type="EMBL" id="MCF6136391.1"/>
    </source>
</evidence>
<feature type="active site" description="Charge relay system" evidence="5">
    <location>
        <position position="86"/>
    </location>
</feature>
<evidence type="ECO:0000256" key="4">
    <source>
        <dbReference type="ARBA" id="ARBA00022825"/>
    </source>
</evidence>
<feature type="active site" description="Charge relay system" evidence="5">
    <location>
        <position position="49"/>
    </location>
</feature>
<evidence type="ECO:0000256" key="2">
    <source>
        <dbReference type="ARBA" id="ARBA00022670"/>
    </source>
</evidence>
<dbReference type="CDD" id="cd07477">
    <property type="entry name" value="Peptidases_S8_Subtilisin_subset"/>
    <property type="match status" value="1"/>
</dbReference>
<dbReference type="PROSITE" id="PS00136">
    <property type="entry name" value="SUBTILASE_ASP"/>
    <property type="match status" value="1"/>
</dbReference>
<dbReference type="PROSITE" id="PS51892">
    <property type="entry name" value="SUBTILASE"/>
    <property type="match status" value="1"/>
</dbReference>
<dbReference type="PRINTS" id="PR00723">
    <property type="entry name" value="SUBTILISIN"/>
</dbReference>
<dbReference type="InterPro" id="IPR051048">
    <property type="entry name" value="Peptidase_S8/S53_subtilisin"/>
</dbReference>
<dbReference type="InterPro" id="IPR023828">
    <property type="entry name" value="Peptidase_S8_Ser-AS"/>
</dbReference>
<keyword evidence="4 5" id="KW-0720">Serine protease</keyword>
<dbReference type="PROSITE" id="PS00138">
    <property type="entry name" value="SUBTILASE_SER"/>
    <property type="match status" value="1"/>
</dbReference>
<evidence type="ECO:0000313" key="9">
    <source>
        <dbReference type="Proteomes" id="UP001649381"/>
    </source>
</evidence>
<proteinExistence type="inferred from homology"/>
<evidence type="ECO:0000256" key="3">
    <source>
        <dbReference type="ARBA" id="ARBA00022801"/>
    </source>
</evidence>
<dbReference type="Pfam" id="PF00082">
    <property type="entry name" value="Peptidase_S8"/>
    <property type="match status" value="1"/>
</dbReference>
<protein>
    <submittedName>
        <fullName evidence="8">S8 family peptidase</fullName>
    </submittedName>
</protein>
<comment type="caution">
    <text evidence="8">The sequence shown here is derived from an EMBL/GenBank/DDBJ whole genome shotgun (WGS) entry which is preliminary data.</text>
</comment>
<sequence>MSEVRLIPYHVEEIVDELKNVPSGVKMIDAPNVWNQADKGNGNVVAVIDTGCQTSHPDLKDRIIGGRNFTTDYNKDPNNYLDNNGHGTHVAGTVAATGTTDGISGVAPLADLLILKVLTGQGSGRMTWIIDAIRYAVDWEGPNGEKVRVISMSLGGPQSTPQLHEAVKYAVENDVSVVCAAGNEGDNNEDTDEFSYPGAYNEVIQVGAMDFKRKMARFTNTNDEIDLVAPGVDILSTFPDNRYAKLSGTSMATPHVSGALALLLNITQNEFNRKLSEAEIYSQLIKRTIPLGYTKRGVGNGLLSLSIQDKMKNLFEPYTALWETEIKHDEGTLSGRR</sequence>
<reference evidence="8 9" key="1">
    <citation type="submission" date="2022-01" db="EMBL/GenBank/DDBJ databases">
        <title>Alkalihalobacillus sp. EGI L200015, a novel bacterium isolated from a salt lake sediment.</title>
        <authorList>
            <person name="Gao L."/>
            <person name="Fang B.-Z."/>
            <person name="Li W.-J."/>
        </authorList>
    </citation>
    <scope>NUCLEOTIDE SEQUENCE [LARGE SCALE GENOMIC DNA]</scope>
    <source>
        <strain evidence="8 9">KCTC 12718</strain>
    </source>
</reference>
<feature type="domain" description="Peptidase S8/S53" evidence="7">
    <location>
        <begin position="40"/>
        <end position="299"/>
    </location>
</feature>
<keyword evidence="9" id="KW-1185">Reference proteome</keyword>
<dbReference type="InterPro" id="IPR022398">
    <property type="entry name" value="Peptidase_S8_His-AS"/>
</dbReference>
<evidence type="ECO:0000256" key="6">
    <source>
        <dbReference type="RuleBase" id="RU003355"/>
    </source>
</evidence>
<dbReference type="InterPro" id="IPR036852">
    <property type="entry name" value="Peptidase_S8/S53_dom_sf"/>
</dbReference>
<comment type="similarity">
    <text evidence="1 5 6">Belongs to the peptidase S8 family.</text>
</comment>